<dbReference type="GO" id="GO:0003677">
    <property type="term" value="F:DNA binding"/>
    <property type="evidence" value="ECO:0007669"/>
    <property type="project" value="InterPro"/>
</dbReference>
<gene>
    <name evidence="3" type="ORF">C7B77_00795</name>
</gene>
<dbReference type="Pfam" id="PF01381">
    <property type="entry name" value="HTH_3"/>
    <property type="match status" value="1"/>
</dbReference>
<evidence type="ECO:0000256" key="1">
    <source>
        <dbReference type="SAM" id="Phobius"/>
    </source>
</evidence>
<dbReference type="GO" id="GO:0006352">
    <property type="term" value="P:DNA-templated transcription initiation"/>
    <property type="evidence" value="ECO:0007669"/>
    <property type="project" value="InterPro"/>
</dbReference>
<dbReference type="InterPro" id="IPR001387">
    <property type="entry name" value="Cro/C1-type_HTH"/>
</dbReference>
<dbReference type="SUPFAM" id="SSF47413">
    <property type="entry name" value="lambda repressor-like DNA-binding domains"/>
    <property type="match status" value="1"/>
</dbReference>
<dbReference type="InterPro" id="IPR010982">
    <property type="entry name" value="Lambda_DNA-bd_dom_sf"/>
</dbReference>
<dbReference type="OrthoDB" id="1357763at2"/>
<proteinExistence type="predicted"/>
<feature type="transmembrane region" description="Helical" evidence="1">
    <location>
        <begin position="80"/>
        <end position="103"/>
    </location>
</feature>
<dbReference type="SMART" id="SM00530">
    <property type="entry name" value="HTH_XRE"/>
    <property type="match status" value="1"/>
</dbReference>
<comment type="caution">
    <text evidence="3">The sequence shown here is derived from an EMBL/GenBank/DDBJ whole genome shotgun (WGS) entry which is preliminary data.</text>
</comment>
<protein>
    <submittedName>
        <fullName evidence="3">XRE family transcriptional regulator</fullName>
    </submittedName>
</protein>
<keyword evidence="1" id="KW-0812">Transmembrane</keyword>
<keyword evidence="1" id="KW-0472">Membrane</keyword>
<dbReference type="PROSITE" id="PS00716">
    <property type="entry name" value="SIGMA70_2"/>
    <property type="match status" value="1"/>
</dbReference>
<dbReference type="CDD" id="cd00093">
    <property type="entry name" value="HTH_XRE"/>
    <property type="match status" value="1"/>
</dbReference>
<feature type="domain" description="HTH cro/C1-type" evidence="2">
    <location>
        <begin position="10"/>
        <end position="63"/>
    </location>
</feature>
<name>A0A2T1GNH9_9CYAN</name>
<dbReference type="PROSITE" id="PS50943">
    <property type="entry name" value="HTH_CROC1"/>
    <property type="match status" value="1"/>
</dbReference>
<keyword evidence="1" id="KW-1133">Transmembrane helix</keyword>
<evidence type="ECO:0000313" key="3">
    <source>
        <dbReference type="EMBL" id="PSB59475.1"/>
    </source>
</evidence>
<dbReference type="Proteomes" id="UP000238937">
    <property type="component" value="Unassembled WGS sequence"/>
</dbReference>
<dbReference type="Gene3D" id="1.10.260.40">
    <property type="entry name" value="lambda repressor-like DNA-binding domains"/>
    <property type="match status" value="1"/>
</dbReference>
<dbReference type="AlphaFoldDB" id="A0A2T1GNH9"/>
<dbReference type="InterPro" id="IPR000943">
    <property type="entry name" value="RNA_pol_sigma70"/>
</dbReference>
<feature type="transmembrane region" description="Helical" evidence="1">
    <location>
        <begin position="115"/>
        <end position="138"/>
    </location>
</feature>
<dbReference type="RefSeq" id="WP_106299417.1">
    <property type="nucleotide sequence ID" value="NZ_PVWO01000005.1"/>
</dbReference>
<evidence type="ECO:0000313" key="4">
    <source>
        <dbReference type="Proteomes" id="UP000238937"/>
    </source>
</evidence>
<dbReference type="GO" id="GO:0003700">
    <property type="term" value="F:DNA-binding transcription factor activity"/>
    <property type="evidence" value="ECO:0007669"/>
    <property type="project" value="InterPro"/>
</dbReference>
<reference evidence="3 4" key="1">
    <citation type="submission" date="2018-03" db="EMBL/GenBank/DDBJ databases">
        <title>The ancient ancestry and fast evolution of plastids.</title>
        <authorList>
            <person name="Moore K.R."/>
            <person name="Magnabosco C."/>
            <person name="Momper L."/>
            <person name="Gold D.A."/>
            <person name="Bosak T."/>
            <person name="Fournier G.P."/>
        </authorList>
    </citation>
    <scope>NUCLEOTIDE SEQUENCE [LARGE SCALE GENOMIC DNA]</scope>
    <source>
        <strain evidence="3 4">CCALA 037</strain>
    </source>
</reference>
<dbReference type="EMBL" id="PVWO01000005">
    <property type="protein sequence ID" value="PSB59475.1"/>
    <property type="molecule type" value="Genomic_DNA"/>
</dbReference>
<sequence length="143" mass="15046">MEMKVDIDRIRQLRRERAMSQEELAGATGLSLRTIQRIETDGIASLESKKVLACVFEVGLETLDDTREERSRFLLGLKGGTILGMAGALIGGASAYIGIYSSLVAGEVSAGDAGIALGVVGTMVGLTCGLIGVVYQVLRTRAA</sequence>
<keyword evidence="4" id="KW-1185">Reference proteome</keyword>
<organism evidence="3 4">
    <name type="scientific">Chamaesiphon polymorphus CCALA 037</name>
    <dbReference type="NCBI Taxonomy" id="2107692"/>
    <lineage>
        <taxon>Bacteria</taxon>
        <taxon>Bacillati</taxon>
        <taxon>Cyanobacteriota</taxon>
        <taxon>Cyanophyceae</taxon>
        <taxon>Gomontiellales</taxon>
        <taxon>Chamaesiphonaceae</taxon>
        <taxon>Chamaesiphon</taxon>
    </lineage>
</organism>
<accession>A0A2T1GNH9</accession>
<evidence type="ECO:0000259" key="2">
    <source>
        <dbReference type="PROSITE" id="PS50943"/>
    </source>
</evidence>